<dbReference type="EMBL" id="MK962129">
    <property type="protein sequence ID" value="QEH58573.1"/>
    <property type="molecule type" value="Genomic_DNA"/>
</dbReference>
<accession>A0A5B9XVT1</accession>
<evidence type="ECO:0000256" key="1">
    <source>
        <dbReference type="ARBA" id="ARBA00009083"/>
    </source>
</evidence>
<gene>
    <name evidence="4" type="primary">rps14</name>
</gene>
<keyword evidence="2 4" id="KW-0689">Ribosomal protein</keyword>
<comment type="similarity">
    <text evidence="1">Belongs to the universal ribosomal protein uS14 family.</text>
</comment>
<organism evidence="4">
    <name type="scientific">Piridium sociabile</name>
    <dbReference type="NCBI Taxonomy" id="2570542"/>
    <lineage>
        <taxon>Eukaryota</taxon>
        <taxon>Sar</taxon>
        <taxon>Alveolata</taxon>
        <taxon>Colpodellida</taxon>
        <taxon>Vitrellaceae</taxon>
        <taxon>Piridium</taxon>
    </lineage>
</organism>
<proteinExistence type="inferred from homology"/>
<dbReference type="InterPro" id="IPR001209">
    <property type="entry name" value="Ribosomal_uS14"/>
</dbReference>
<evidence type="ECO:0000256" key="3">
    <source>
        <dbReference type="ARBA" id="ARBA00023274"/>
    </source>
</evidence>
<sequence>MIKLSLTQKNLKYIKQTNQKNSLLLLALKNITTSELKFYIQNKILNKTNNIFKTKIKKKCIISSNNKNYYSYVGLSKSNFKKLCNNRLLPGWYKK</sequence>
<evidence type="ECO:0000256" key="2">
    <source>
        <dbReference type="ARBA" id="ARBA00022980"/>
    </source>
</evidence>
<name>A0A5B9XVT1_9ALVE</name>
<reference evidence="4" key="1">
    <citation type="journal article" date="2019" name="Curr. Biol.">
        <title>Multiple Independent Origins of Apicomplexan-Like Parasites.</title>
        <authorList>
            <person name="Mathur V."/>
            <person name="Kolisko M."/>
            <person name="Hehenberger E."/>
            <person name="Irwin N.A.T."/>
            <person name="Leander B.S."/>
            <person name="Kristmundsson A."/>
            <person name="Freeman M.A."/>
            <person name="Keeling P.J."/>
        </authorList>
    </citation>
    <scope>NUCLEOTIDE SEQUENCE</scope>
</reference>
<dbReference type="SUPFAM" id="SSF57716">
    <property type="entry name" value="Glucocorticoid receptor-like (DNA-binding domain)"/>
    <property type="match status" value="1"/>
</dbReference>
<dbReference type="Pfam" id="PF00253">
    <property type="entry name" value="Ribosomal_S14"/>
    <property type="match status" value="1"/>
</dbReference>
<dbReference type="Gene3D" id="1.10.287.1480">
    <property type="match status" value="1"/>
</dbReference>
<protein>
    <submittedName>
        <fullName evidence="4">Ribosomal protein S14</fullName>
    </submittedName>
</protein>
<dbReference type="GO" id="GO:0005840">
    <property type="term" value="C:ribosome"/>
    <property type="evidence" value="ECO:0007669"/>
    <property type="project" value="UniProtKB-KW"/>
</dbReference>
<evidence type="ECO:0000313" key="4">
    <source>
        <dbReference type="EMBL" id="QEH58573.1"/>
    </source>
</evidence>
<dbReference type="AlphaFoldDB" id="A0A5B9XVT1"/>
<dbReference type="GO" id="GO:0006412">
    <property type="term" value="P:translation"/>
    <property type="evidence" value="ECO:0007669"/>
    <property type="project" value="InterPro"/>
</dbReference>
<dbReference type="GO" id="GO:1990904">
    <property type="term" value="C:ribonucleoprotein complex"/>
    <property type="evidence" value="ECO:0007669"/>
    <property type="project" value="UniProtKB-KW"/>
</dbReference>
<dbReference type="GO" id="GO:0003735">
    <property type="term" value="F:structural constituent of ribosome"/>
    <property type="evidence" value="ECO:0007669"/>
    <property type="project" value="InterPro"/>
</dbReference>
<keyword evidence="3" id="KW-0687">Ribonucleoprotein</keyword>